<evidence type="ECO:0000259" key="4">
    <source>
        <dbReference type="PROSITE" id="PS50198"/>
    </source>
</evidence>
<keyword evidence="3" id="KW-0732">Signal</keyword>
<feature type="region of interest" description="Disordered" evidence="2">
    <location>
        <begin position="230"/>
        <end position="250"/>
    </location>
</feature>
<accession>A0A9E6MQ51</accession>
<name>A0A9E6MQ51_9ACTN</name>
<feature type="compositionally biased region" description="Basic and acidic residues" evidence="2">
    <location>
        <begin position="230"/>
        <end position="243"/>
    </location>
</feature>
<dbReference type="GO" id="GO:0003755">
    <property type="term" value="F:peptidyl-prolyl cis-trans isomerase activity"/>
    <property type="evidence" value="ECO:0007669"/>
    <property type="project" value="UniProtKB-KW"/>
</dbReference>
<feature type="compositionally biased region" description="Acidic residues" evidence="2">
    <location>
        <begin position="416"/>
        <end position="434"/>
    </location>
</feature>
<evidence type="ECO:0000313" key="8">
    <source>
        <dbReference type="Proteomes" id="UP000671910"/>
    </source>
</evidence>
<dbReference type="Pfam" id="PF00639">
    <property type="entry name" value="Rotamase"/>
    <property type="match status" value="1"/>
</dbReference>
<dbReference type="KEGG" id="ebz:J7S26_08505"/>
<reference evidence="5 7" key="1">
    <citation type="submission" date="2019-11" db="EMBL/GenBank/DDBJ databases">
        <title>Eggerthellaceae novel genus isolated from the rectal contents of marmort.</title>
        <authorList>
            <person name="Zhang G."/>
        </authorList>
    </citation>
    <scope>NUCLEOTIDE SEQUENCE [LARGE SCALE GENOMIC DNA]</scope>
    <source>
        <strain evidence="5">Zg-886</strain>
        <strain evidence="7">zg-886</strain>
    </source>
</reference>
<dbReference type="InterPro" id="IPR046357">
    <property type="entry name" value="PPIase_dom_sf"/>
</dbReference>
<dbReference type="PANTHER" id="PTHR47245">
    <property type="entry name" value="PEPTIDYLPROLYL ISOMERASE"/>
    <property type="match status" value="1"/>
</dbReference>
<protein>
    <submittedName>
        <fullName evidence="5">Peptidylprolyl isomerase</fullName>
    </submittedName>
    <submittedName>
        <fullName evidence="6">SurA N-terminal domain-containing protein</fullName>
    </submittedName>
</protein>
<dbReference type="PROSITE" id="PS51257">
    <property type="entry name" value="PROKAR_LIPOPROTEIN"/>
    <property type="match status" value="1"/>
</dbReference>
<evidence type="ECO:0000313" key="6">
    <source>
        <dbReference type="EMBL" id="QTU84363.1"/>
    </source>
</evidence>
<keyword evidence="7" id="KW-1185">Reference proteome</keyword>
<dbReference type="EMBL" id="CP072829">
    <property type="protein sequence ID" value="QTU84363.1"/>
    <property type="molecule type" value="Genomic_DNA"/>
</dbReference>
<keyword evidence="1 5" id="KW-0413">Isomerase</keyword>
<dbReference type="SUPFAM" id="SSF54534">
    <property type="entry name" value="FKBP-like"/>
    <property type="match status" value="1"/>
</dbReference>
<dbReference type="Proteomes" id="UP000671910">
    <property type="component" value="Chromosome"/>
</dbReference>
<dbReference type="Pfam" id="PF13624">
    <property type="entry name" value="SurA_N_3"/>
    <property type="match status" value="1"/>
</dbReference>
<sequence length="458" mass="49473">MKKFRIVRTAVSVGLSVMCACALAACSGEESTGDAQTPPSYTGGVAATVNGVEIQEDTVTEYIENLRAQYGLTDEDSWGSYLSMTGMTPETLREDVIDSYVSEELVKEAVKEQNITVDDETVQGYVDKMAANYESDEAWQAALEKVGMTEDEYRAEIRERLESKAFMETFAPEEEATDEELLEFAQSYAVSNDGAKRSSMILFAADDEATAQEVLDKINAGDLDFDKAAEEYSTDPESKDQGWDKTGSLSPEYQSALDELEKDQVSGLVNTDLGIQIIKCTEVYTAPKTTGEDGKETVEITSLDQLPEEWIEDMKEQVKEQKTNEAYQAWLEEEKKEADIVINPMPEGLPYNVDMSKYEQKDEAAAESSEASTDEAPAEGEAAEGEAPAEGEDTEAAETEATPEAEGADAAAEGETPADEAAEGEAEASAEGEAAEQPAEATGEDAAAEQPAAEQEAA</sequence>
<dbReference type="InterPro" id="IPR050245">
    <property type="entry name" value="PrsA_foldase"/>
</dbReference>
<dbReference type="PROSITE" id="PS50198">
    <property type="entry name" value="PPIC_PPIASE_2"/>
    <property type="match status" value="1"/>
</dbReference>
<evidence type="ECO:0000256" key="1">
    <source>
        <dbReference type="PROSITE-ProRule" id="PRU00278"/>
    </source>
</evidence>
<feature type="compositionally biased region" description="Low complexity" evidence="2">
    <location>
        <begin position="448"/>
        <end position="458"/>
    </location>
</feature>
<dbReference type="PANTHER" id="PTHR47245:SF2">
    <property type="entry name" value="PEPTIDYL-PROLYL CIS-TRANS ISOMERASE HP_0175-RELATED"/>
    <property type="match status" value="1"/>
</dbReference>
<organism evidence="6 8">
    <name type="scientific">Xiamenia xianingshaonis</name>
    <dbReference type="NCBI Taxonomy" id="2682776"/>
    <lineage>
        <taxon>Bacteria</taxon>
        <taxon>Bacillati</taxon>
        <taxon>Actinomycetota</taxon>
        <taxon>Coriobacteriia</taxon>
        <taxon>Eggerthellales</taxon>
        <taxon>Eggerthellaceae</taxon>
        <taxon>Xiamenia</taxon>
    </lineage>
</organism>
<gene>
    <name evidence="5" type="ORF">GMI68_04085</name>
    <name evidence="6" type="ORF">J7S26_08505</name>
</gene>
<feature type="compositionally biased region" description="Acidic residues" evidence="2">
    <location>
        <begin position="372"/>
        <end position="407"/>
    </location>
</feature>
<reference evidence="6" key="2">
    <citation type="submission" date="2021-04" db="EMBL/GenBank/DDBJ databases">
        <title>Novel species in family Eggerthellaceae.</title>
        <authorList>
            <person name="Zhang G."/>
        </authorList>
    </citation>
    <scope>NUCLEOTIDE SEQUENCE</scope>
    <source>
        <strain evidence="6">Zg-886</strain>
    </source>
</reference>
<dbReference type="SUPFAM" id="SSF109998">
    <property type="entry name" value="Triger factor/SurA peptide-binding domain-like"/>
    <property type="match status" value="1"/>
</dbReference>
<feature type="chain" id="PRO_5038674321" evidence="3">
    <location>
        <begin position="25"/>
        <end position="458"/>
    </location>
</feature>
<dbReference type="Gene3D" id="3.10.50.40">
    <property type="match status" value="1"/>
</dbReference>
<keyword evidence="1" id="KW-0697">Rotamase</keyword>
<proteinExistence type="predicted"/>
<evidence type="ECO:0000256" key="2">
    <source>
        <dbReference type="SAM" id="MobiDB-lite"/>
    </source>
</evidence>
<dbReference type="InterPro" id="IPR027304">
    <property type="entry name" value="Trigger_fact/SurA_dom_sf"/>
</dbReference>
<evidence type="ECO:0000313" key="7">
    <source>
        <dbReference type="Proteomes" id="UP000636394"/>
    </source>
</evidence>
<dbReference type="AlphaFoldDB" id="A0A9E6MQ51"/>
<feature type="domain" description="PpiC" evidence="4">
    <location>
        <begin position="193"/>
        <end position="282"/>
    </location>
</feature>
<evidence type="ECO:0000313" key="5">
    <source>
        <dbReference type="EMBL" id="NHM13954.1"/>
    </source>
</evidence>
<feature type="signal peptide" evidence="3">
    <location>
        <begin position="1"/>
        <end position="24"/>
    </location>
</feature>
<dbReference type="RefSeq" id="WP_166339080.1">
    <property type="nucleotide sequence ID" value="NZ_CP072829.1"/>
</dbReference>
<dbReference type="InterPro" id="IPR000297">
    <property type="entry name" value="PPIase_PpiC"/>
</dbReference>
<evidence type="ECO:0000256" key="3">
    <source>
        <dbReference type="SAM" id="SignalP"/>
    </source>
</evidence>
<dbReference type="Proteomes" id="UP000636394">
    <property type="component" value="Unassembled WGS sequence"/>
</dbReference>
<dbReference type="EMBL" id="WPCR01000004">
    <property type="protein sequence ID" value="NHM13954.1"/>
    <property type="molecule type" value="Genomic_DNA"/>
</dbReference>
<feature type="region of interest" description="Disordered" evidence="2">
    <location>
        <begin position="347"/>
        <end position="458"/>
    </location>
</feature>
<dbReference type="Gene3D" id="1.10.4030.10">
    <property type="entry name" value="Porin chaperone SurA, peptide-binding domain"/>
    <property type="match status" value="1"/>
</dbReference>